<keyword evidence="3" id="KW-0812">Transmembrane</keyword>
<dbReference type="CDD" id="cd08022">
    <property type="entry name" value="M28_PSMA_like"/>
    <property type="match status" value="1"/>
</dbReference>
<dbReference type="PANTHER" id="PTHR10404">
    <property type="entry name" value="N-ACETYLATED-ALPHA-LINKED ACIDIC DIPEPTIDASE"/>
    <property type="match status" value="1"/>
</dbReference>
<keyword evidence="8" id="KW-1185">Reference proteome</keyword>
<feature type="domain" description="Peptidase M28" evidence="6">
    <location>
        <begin position="397"/>
        <end position="590"/>
    </location>
</feature>
<dbReference type="EMBL" id="MCGN01000001">
    <property type="protein sequence ID" value="ORZ03615.1"/>
    <property type="molecule type" value="Genomic_DNA"/>
</dbReference>
<dbReference type="InterPro" id="IPR003137">
    <property type="entry name" value="PA_domain"/>
</dbReference>
<dbReference type="SUPFAM" id="SSF52025">
    <property type="entry name" value="PA domain"/>
    <property type="match status" value="1"/>
</dbReference>
<accession>A0A1X2HVI1</accession>
<keyword evidence="3" id="KW-1133">Transmembrane helix</keyword>
<dbReference type="STRING" id="13706.A0A1X2HVI1"/>
<dbReference type="InterPro" id="IPR046450">
    <property type="entry name" value="PA_dom_sf"/>
</dbReference>
<evidence type="ECO:0000313" key="8">
    <source>
        <dbReference type="Proteomes" id="UP000242180"/>
    </source>
</evidence>
<dbReference type="Pfam" id="PF02225">
    <property type="entry name" value="PA"/>
    <property type="match status" value="1"/>
</dbReference>
<comment type="similarity">
    <text evidence="1">Belongs to the peptidase M28 family. M28B subfamily.</text>
</comment>
<dbReference type="Gene3D" id="1.20.930.40">
    <property type="entry name" value="Transferrin receptor-like, dimerisation domain"/>
    <property type="match status" value="1"/>
</dbReference>
<sequence length="781" mass="87016">MAMRNGYTPISNDVHPDDDASSMLSFAAFRRWYISKSSGTRDYEPLLEKNLGMQQRKFATNSRPITRFFKAILSAAFVVSAMLFISRFFMTYNLSKSMPVEDASDLVKRLPSSEYIRQFFHRYASEAHLAGSPNDKAQAEWTRDKFIEFGIKDTQIETYYPYLNTPKQRRLAIIDGPQELLYEAALQEEPVAEDGDDENHVPTFHGYSADGNVTGPVVYAAFGRPSDFQALVTQGIKLQGTIALMRHGGGMSRGLKIKAAQEFGCIGALLYSDPQDDGPLHKHTADGKPAQSYPNGPWRSSSSVERGTVHFLSIMPGDPFTPGYAATENATRIPLNETDCIPTIPSLPISWDDAQPLLKATHSFGVQDLGGGYFSGPSEALVNLVNLNDYKTVPVWNVIGRIPGDEEPHRAVILGNHRDAWGFGGADPSSGSSALMELARVLGLLLDQGWRPRRTIILASWDAEEYGTVGSVEWVEDHKAWLTDEAVAYINVDVAVTGPHFSAQSSPILNQLLYEVTDDVIDPRTSMSVLQAWKADRQHAEEYGELATALARPLGAGSDYVGFMSHVGVSSLTMSFRGDYGVYHSNYDGVHWMETFGDPTFEYHRTLVRIWGLLALRLSSDTLLPMRPLDYANELTRYASHLSNQQGCLALPDLSAAVMALQEKAVAFDQKWRKYNHKLNKKHITKKLLKKVEKTNERLTQFERAFIDPQGLPGRSWFKHVVYAPRLWSGYGAEMFPAITEAMQGDDPTHTRAMEERVAQLVGNALGTLKGKYDDFLDDTE</sequence>
<feature type="domain" description="Transferrin receptor-like dimerisation" evidence="5">
    <location>
        <begin position="651"/>
        <end position="770"/>
    </location>
</feature>
<reference evidence="7 8" key="1">
    <citation type="submission" date="2016-07" db="EMBL/GenBank/DDBJ databases">
        <title>Pervasive Adenine N6-methylation of Active Genes in Fungi.</title>
        <authorList>
            <consortium name="DOE Joint Genome Institute"/>
            <person name="Mondo S.J."/>
            <person name="Dannebaum R.O."/>
            <person name="Kuo R.C."/>
            <person name="Labutti K."/>
            <person name="Haridas S."/>
            <person name="Kuo A."/>
            <person name="Salamov A."/>
            <person name="Ahrendt S.R."/>
            <person name="Lipzen A."/>
            <person name="Sullivan W."/>
            <person name="Andreopoulos W.B."/>
            <person name="Clum A."/>
            <person name="Lindquist E."/>
            <person name="Daum C."/>
            <person name="Ramamoorthy G.K."/>
            <person name="Gryganskyi A."/>
            <person name="Culley D."/>
            <person name="Magnuson J.K."/>
            <person name="James T.Y."/>
            <person name="O'Malley M.A."/>
            <person name="Stajich J.E."/>
            <person name="Spatafora J.W."/>
            <person name="Visel A."/>
            <person name="Grigoriev I.V."/>
        </authorList>
    </citation>
    <scope>NUCLEOTIDE SEQUENCE [LARGE SCALE GENOMIC DNA]</scope>
    <source>
        <strain evidence="7 8">NRRL 2496</strain>
    </source>
</reference>
<evidence type="ECO:0000256" key="1">
    <source>
        <dbReference type="ARBA" id="ARBA00005634"/>
    </source>
</evidence>
<evidence type="ECO:0008006" key="9">
    <source>
        <dbReference type="Google" id="ProtNLM"/>
    </source>
</evidence>
<proteinExistence type="inferred from homology"/>
<evidence type="ECO:0000256" key="3">
    <source>
        <dbReference type="SAM" id="Phobius"/>
    </source>
</evidence>
<feature type="domain" description="PA" evidence="4">
    <location>
        <begin position="213"/>
        <end position="284"/>
    </location>
</feature>
<dbReference type="OrthoDB" id="5841748at2759"/>
<dbReference type="AlphaFoldDB" id="A0A1X2HVI1"/>
<evidence type="ECO:0000259" key="4">
    <source>
        <dbReference type="Pfam" id="PF02225"/>
    </source>
</evidence>
<dbReference type="Pfam" id="PF04389">
    <property type="entry name" value="Peptidase_M28"/>
    <property type="match status" value="1"/>
</dbReference>
<feature type="transmembrane region" description="Helical" evidence="3">
    <location>
        <begin position="71"/>
        <end position="90"/>
    </location>
</feature>
<dbReference type="SUPFAM" id="SSF47672">
    <property type="entry name" value="Transferrin receptor-like dimerisation domain"/>
    <property type="match status" value="1"/>
</dbReference>
<protein>
    <recommendedName>
        <fullName evidence="9">Glutamate carboxypeptidase</fullName>
    </recommendedName>
</protein>
<gene>
    <name evidence="7" type="ORF">BCR43DRAFT_483657</name>
</gene>
<name>A0A1X2HVI1_SYNRA</name>
<dbReference type="CDD" id="cd02121">
    <property type="entry name" value="PA_GCPII_like"/>
    <property type="match status" value="1"/>
</dbReference>
<dbReference type="Gene3D" id="3.50.30.30">
    <property type="match status" value="1"/>
</dbReference>
<dbReference type="InterPro" id="IPR007365">
    <property type="entry name" value="TFR-like_dimer_dom"/>
</dbReference>
<dbReference type="Gene3D" id="3.40.630.10">
    <property type="entry name" value="Zn peptidases"/>
    <property type="match status" value="1"/>
</dbReference>
<dbReference type="Pfam" id="PF04253">
    <property type="entry name" value="TFR_dimer"/>
    <property type="match status" value="1"/>
</dbReference>
<dbReference type="GO" id="GO:0004180">
    <property type="term" value="F:carboxypeptidase activity"/>
    <property type="evidence" value="ECO:0007669"/>
    <property type="project" value="TreeGrafter"/>
</dbReference>
<keyword evidence="3" id="KW-0472">Membrane</keyword>
<dbReference type="InterPro" id="IPR007484">
    <property type="entry name" value="Peptidase_M28"/>
</dbReference>
<dbReference type="Proteomes" id="UP000242180">
    <property type="component" value="Unassembled WGS sequence"/>
</dbReference>
<dbReference type="InterPro" id="IPR039373">
    <property type="entry name" value="Peptidase_M28B"/>
</dbReference>
<dbReference type="OMA" id="RNGMIAR"/>
<evidence type="ECO:0000259" key="5">
    <source>
        <dbReference type="Pfam" id="PF04253"/>
    </source>
</evidence>
<feature type="region of interest" description="Disordered" evidence="2">
    <location>
        <begin position="276"/>
        <end position="300"/>
    </location>
</feature>
<dbReference type="InterPro" id="IPR036757">
    <property type="entry name" value="TFR-like_dimer_dom_sf"/>
</dbReference>
<dbReference type="SUPFAM" id="SSF53187">
    <property type="entry name" value="Zn-dependent exopeptidases"/>
    <property type="match status" value="1"/>
</dbReference>
<evidence type="ECO:0000256" key="2">
    <source>
        <dbReference type="SAM" id="MobiDB-lite"/>
    </source>
</evidence>
<dbReference type="FunCoup" id="A0A1X2HVI1">
    <property type="interactions" value="54"/>
</dbReference>
<dbReference type="PANTHER" id="PTHR10404:SF46">
    <property type="entry name" value="VACUOLAR PROTEIN SORTING-ASSOCIATED PROTEIN 70"/>
    <property type="match status" value="1"/>
</dbReference>
<comment type="caution">
    <text evidence="7">The sequence shown here is derived from an EMBL/GenBank/DDBJ whole genome shotgun (WGS) entry which is preliminary data.</text>
</comment>
<dbReference type="FunFam" id="3.40.630.10:FF:000101">
    <property type="entry name" value="N-acetylated alpha-linked acidic dipeptidase like 1"/>
    <property type="match status" value="1"/>
</dbReference>
<dbReference type="InParanoid" id="A0A1X2HVI1"/>
<organism evidence="7 8">
    <name type="scientific">Syncephalastrum racemosum</name>
    <name type="common">Filamentous fungus</name>
    <dbReference type="NCBI Taxonomy" id="13706"/>
    <lineage>
        <taxon>Eukaryota</taxon>
        <taxon>Fungi</taxon>
        <taxon>Fungi incertae sedis</taxon>
        <taxon>Mucoromycota</taxon>
        <taxon>Mucoromycotina</taxon>
        <taxon>Mucoromycetes</taxon>
        <taxon>Mucorales</taxon>
        <taxon>Syncephalastraceae</taxon>
        <taxon>Syncephalastrum</taxon>
    </lineage>
</organism>
<evidence type="ECO:0000313" key="7">
    <source>
        <dbReference type="EMBL" id="ORZ03615.1"/>
    </source>
</evidence>
<evidence type="ECO:0000259" key="6">
    <source>
        <dbReference type="Pfam" id="PF04389"/>
    </source>
</evidence>